<evidence type="ECO:0000256" key="2">
    <source>
        <dbReference type="ARBA" id="ARBA00012438"/>
    </source>
</evidence>
<keyword evidence="4" id="KW-0808">Transferase</keyword>
<keyword evidence="3" id="KW-0597">Phosphoprotein</keyword>
<feature type="domain" description="Histidine kinase" evidence="9">
    <location>
        <begin position="219"/>
        <end position="429"/>
    </location>
</feature>
<dbReference type="Pfam" id="PF02518">
    <property type="entry name" value="HATPase_c"/>
    <property type="match status" value="1"/>
</dbReference>
<dbReference type="PANTHER" id="PTHR45436:SF16">
    <property type="entry name" value="HISTIDINE KINASE"/>
    <property type="match status" value="1"/>
</dbReference>
<dbReference type="STRING" id="330734.ABA45_09205"/>
<dbReference type="InterPro" id="IPR005467">
    <property type="entry name" value="His_kinase_dom"/>
</dbReference>
<dbReference type="RefSeq" id="WP_048385540.1">
    <property type="nucleotide sequence ID" value="NZ_CP011494.1"/>
</dbReference>
<name>A0A0H4I4D3_9GAMM</name>
<evidence type="ECO:0000256" key="5">
    <source>
        <dbReference type="ARBA" id="ARBA00022692"/>
    </source>
</evidence>
<dbReference type="PROSITE" id="PS50109">
    <property type="entry name" value="HIS_KIN"/>
    <property type="match status" value="1"/>
</dbReference>
<dbReference type="InterPro" id="IPR036097">
    <property type="entry name" value="HisK_dim/P_sf"/>
</dbReference>
<keyword evidence="5 8" id="KW-0812">Transmembrane</keyword>
<evidence type="ECO:0000259" key="9">
    <source>
        <dbReference type="PROSITE" id="PS50109"/>
    </source>
</evidence>
<evidence type="ECO:0000313" key="10">
    <source>
        <dbReference type="EMBL" id="AKO52565.1"/>
    </source>
</evidence>
<accession>A0A0H4I4D3</accession>
<dbReference type="AlphaFoldDB" id="A0A0H4I4D3"/>
<evidence type="ECO:0000256" key="7">
    <source>
        <dbReference type="ARBA" id="ARBA00022989"/>
    </source>
</evidence>
<proteinExistence type="predicted"/>
<dbReference type="KEGG" id="mpq:ABA45_09205"/>
<feature type="transmembrane region" description="Helical" evidence="8">
    <location>
        <begin position="12"/>
        <end position="32"/>
    </location>
</feature>
<reference evidence="10 11" key="1">
    <citation type="submission" date="2015-05" db="EMBL/GenBank/DDBJ databases">
        <title>Complete genome of Marinobacter psychrophilus strain 20041T isolated from sea-ice of the Canadian Basin.</title>
        <authorList>
            <person name="Song L."/>
            <person name="Ren L."/>
            <person name="Yu Y."/>
            <person name="Wang X."/>
        </authorList>
    </citation>
    <scope>NUCLEOTIDE SEQUENCE [LARGE SCALE GENOMIC DNA]</scope>
    <source>
        <strain evidence="10 11">20041</strain>
    </source>
</reference>
<dbReference type="GO" id="GO:0005886">
    <property type="term" value="C:plasma membrane"/>
    <property type="evidence" value="ECO:0007669"/>
    <property type="project" value="TreeGrafter"/>
</dbReference>
<dbReference type="SMART" id="SM00388">
    <property type="entry name" value="HisKA"/>
    <property type="match status" value="1"/>
</dbReference>
<keyword evidence="8" id="KW-0472">Membrane</keyword>
<dbReference type="EC" id="2.7.13.3" evidence="2"/>
<dbReference type="SMART" id="SM00387">
    <property type="entry name" value="HATPase_c"/>
    <property type="match status" value="1"/>
</dbReference>
<evidence type="ECO:0000256" key="3">
    <source>
        <dbReference type="ARBA" id="ARBA00022553"/>
    </source>
</evidence>
<dbReference type="Pfam" id="PF00512">
    <property type="entry name" value="HisKA"/>
    <property type="match status" value="1"/>
</dbReference>
<dbReference type="Gene3D" id="6.10.340.10">
    <property type="match status" value="1"/>
</dbReference>
<sequence>MKSSLTAHLARTLFFLIAATTATSMFIVELFVNDVEDTILGLELKAEAEHFTKQLQQGHFQTIKTAQLVAVFLPEGQADAVMPAYFQNLSLPFSQEIEVGQTTLLIYGRQLEEPAGKLFLAKDITIMENRESLVLLVLVGVAGLMVLIGFFVARTGAQYLIRPFKKLTHEVLNTVPGSSMEHIATDYRDQEFCDIAEAFNRFLSALEHHIEREKSFVKLASHELRTPLAVMSGALNVLEQRQSLSAPDQKTLSRIRRAMQTMRDDTDVLLELARSEAPEGDAKTLVLQDIVQNTIDDLEHGNPTHAGRISVCNNNLELRVKTHPALVRMLFRNLLQNALRHTHAGVEVRLIENRISVRDFGLGLPSKITEHLSTIGAPSAITSSAGEFSNTTFGLLIVRLVCERLGWDLEIAQSDNKGTEFLIHVHSRA</sequence>
<keyword evidence="7 8" id="KW-1133">Transmembrane helix</keyword>
<dbReference type="InterPro" id="IPR050428">
    <property type="entry name" value="TCS_sensor_his_kinase"/>
</dbReference>
<protein>
    <recommendedName>
        <fullName evidence="2">histidine kinase</fullName>
        <ecNumber evidence="2">2.7.13.3</ecNumber>
    </recommendedName>
</protein>
<dbReference type="GO" id="GO:0000155">
    <property type="term" value="F:phosphorelay sensor kinase activity"/>
    <property type="evidence" value="ECO:0007669"/>
    <property type="project" value="InterPro"/>
</dbReference>
<evidence type="ECO:0000256" key="8">
    <source>
        <dbReference type="SAM" id="Phobius"/>
    </source>
</evidence>
<dbReference type="Proteomes" id="UP000036406">
    <property type="component" value="Chromosome"/>
</dbReference>
<comment type="catalytic activity">
    <reaction evidence="1">
        <text>ATP + protein L-histidine = ADP + protein N-phospho-L-histidine.</text>
        <dbReference type="EC" id="2.7.13.3"/>
    </reaction>
</comment>
<dbReference type="PATRIC" id="fig|330734.3.peg.1935"/>
<dbReference type="PANTHER" id="PTHR45436">
    <property type="entry name" value="SENSOR HISTIDINE KINASE YKOH"/>
    <property type="match status" value="1"/>
</dbReference>
<dbReference type="CDD" id="cd00082">
    <property type="entry name" value="HisKA"/>
    <property type="match status" value="1"/>
</dbReference>
<dbReference type="InterPro" id="IPR036890">
    <property type="entry name" value="HATPase_C_sf"/>
</dbReference>
<dbReference type="Gene3D" id="1.10.287.130">
    <property type="match status" value="1"/>
</dbReference>
<evidence type="ECO:0000313" key="11">
    <source>
        <dbReference type="Proteomes" id="UP000036406"/>
    </source>
</evidence>
<evidence type="ECO:0000256" key="4">
    <source>
        <dbReference type="ARBA" id="ARBA00022679"/>
    </source>
</evidence>
<keyword evidence="6 10" id="KW-0418">Kinase</keyword>
<organism evidence="10 11">
    <name type="scientific">Marinobacter psychrophilus</name>
    <dbReference type="NCBI Taxonomy" id="330734"/>
    <lineage>
        <taxon>Bacteria</taxon>
        <taxon>Pseudomonadati</taxon>
        <taxon>Pseudomonadota</taxon>
        <taxon>Gammaproteobacteria</taxon>
        <taxon>Pseudomonadales</taxon>
        <taxon>Marinobacteraceae</taxon>
        <taxon>Marinobacter</taxon>
    </lineage>
</organism>
<gene>
    <name evidence="10" type="ORF">ABA45_09205</name>
</gene>
<evidence type="ECO:0000256" key="6">
    <source>
        <dbReference type="ARBA" id="ARBA00022777"/>
    </source>
</evidence>
<keyword evidence="11" id="KW-1185">Reference proteome</keyword>
<dbReference type="InterPro" id="IPR003594">
    <property type="entry name" value="HATPase_dom"/>
</dbReference>
<dbReference type="SUPFAM" id="SSF47384">
    <property type="entry name" value="Homodimeric domain of signal transducing histidine kinase"/>
    <property type="match status" value="1"/>
</dbReference>
<dbReference type="SUPFAM" id="SSF55874">
    <property type="entry name" value="ATPase domain of HSP90 chaperone/DNA topoisomerase II/histidine kinase"/>
    <property type="match status" value="1"/>
</dbReference>
<evidence type="ECO:0000256" key="1">
    <source>
        <dbReference type="ARBA" id="ARBA00000085"/>
    </source>
</evidence>
<dbReference type="InterPro" id="IPR003661">
    <property type="entry name" value="HisK_dim/P_dom"/>
</dbReference>
<dbReference type="Gene3D" id="3.30.565.10">
    <property type="entry name" value="Histidine kinase-like ATPase, C-terminal domain"/>
    <property type="match status" value="1"/>
</dbReference>
<dbReference type="EMBL" id="CP011494">
    <property type="protein sequence ID" value="AKO52565.1"/>
    <property type="molecule type" value="Genomic_DNA"/>
</dbReference>
<feature type="transmembrane region" description="Helical" evidence="8">
    <location>
        <begin position="133"/>
        <end position="153"/>
    </location>
</feature>